<keyword evidence="2" id="KW-1133">Transmembrane helix</keyword>
<feature type="transmembrane region" description="Helical" evidence="2">
    <location>
        <begin position="75"/>
        <end position="97"/>
    </location>
</feature>
<protein>
    <submittedName>
        <fullName evidence="3">Uncharacterized protein</fullName>
    </submittedName>
</protein>
<feature type="transmembrane region" description="Helical" evidence="2">
    <location>
        <begin position="493"/>
        <end position="511"/>
    </location>
</feature>
<organism evidence="3 4">
    <name type="scientific">Actinomortierella ambigua</name>
    <dbReference type="NCBI Taxonomy" id="1343610"/>
    <lineage>
        <taxon>Eukaryota</taxon>
        <taxon>Fungi</taxon>
        <taxon>Fungi incertae sedis</taxon>
        <taxon>Mucoromycota</taxon>
        <taxon>Mortierellomycotina</taxon>
        <taxon>Mortierellomycetes</taxon>
        <taxon>Mortierellales</taxon>
        <taxon>Mortierellaceae</taxon>
        <taxon>Actinomortierella</taxon>
    </lineage>
</organism>
<evidence type="ECO:0000256" key="1">
    <source>
        <dbReference type="SAM" id="MobiDB-lite"/>
    </source>
</evidence>
<keyword evidence="4" id="KW-1185">Reference proteome</keyword>
<proteinExistence type="predicted"/>
<evidence type="ECO:0000256" key="2">
    <source>
        <dbReference type="SAM" id="Phobius"/>
    </source>
</evidence>
<feature type="transmembrane region" description="Helical" evidence="2">
    <location>
        <begin position="12"/>
        <end position="35"/>
    </location>
</feature>
<sequence length="676" mass="74638">MIFYIPNAVALISLFVSLLKLVFSLFIGATLVFYVKYVPDEYANSIRWSRTGGLREMVQLILRSYPHIPKRSKIVLLYAILMGVCNLGVSVLLSAMVSRADKDWNSTLSRTFITHLNTLDSSFWRAYMTPESSVEQSLTRMLNDTYRNPNPAPRTRYTPRSFAYETECKESNAAIFNFRTSAPVYMHSSGRGCKTYIMSLGGISYDWEPNNTVFRQIDSDTSMVVAPAWKIDDLSGFDDATEPAFFVNGTNGLCDRFRATISTSFFPDFPGDKVLALPETRITTCRYGGNGSLVMSGTYLQFAVNHMLEFDNITASILPDPNLLPLLKPMGTAIREGVFTSPTNNPTYVVLSKLHSSASDVDFLSCLSVSRKSKGGMGLLCSYLLTSVIVVDPKPIDSIIEADLGRYLDIQNIKSQLDFTVVHLPPGTDSSQEKTPLFSAARLIKATTDATQYLASLGHNVQEYKHPVSKIDQLYVLYDSVEIKDGYEVSTTGLIIICTLAGLFALIWGISEICYPTVYNSSIYKTIYKELKSKDGSVQMLMQCTHEPLAFDGNLVVPGLGDQSSAAPNAASQGCTVILTQPCNNPWSRQYELQPLPMLEEMPAQSPFLISWSIAAPMPTTSSPAAATTITNLTMSTTTSRPAKETYESGNLTVPLPTYPRSPRVGDYTEPTPTRS</sequence>
<dbReference type="EMBL" id="JAAAJB010000031">
    <property type="protein sequence ID" value="KAG0269207.1"/>
    <property type="molecule type" value="Genomic_DNA"/>
</dbReference>
<gene>
    <name evidence="3" type="ORF">DFQ27_004447</name>
</gene>
<feature type="region of interest" description="Disordered" evidence="1">
    <location>
        <begin position="638"/>
        <end position="676"/>
    </location>
</feature>
<dbReference type="AlphaFoldDB" id="A0A9P6QI34"/>
<keyword evidence="2" id="KW-0812">Transmembrane</keyword>
<evidence type="ECO:0000313" key="4">
    <source>
        <dbReference type="Proteomes" id="UP000807716"/>
    </source>
</evidence>
<dbReference type="Proteomes" id="UP000807716">
    <property type="component" value="Unassembled WGS sequence"/>
</dbReference>
<accession>A0A9P6QI34</accession>
<comment type="caution">
    <text evidence="3">The sequence shown here is derived from an EMBL/GenBank/DDBJ whole genome shotgun (WGS) entry which is preliminary data.</text>
</comment>
<keyword evidence="2" id="KW-0472">Membrane</keyword>
<dbReference type="OrthoDB" id="2387820at2759"/>
<name>A0A9P6QI34_9FUNG</name>
<evidence type="ECO:0000313" key="3">
    <source>
        <dbReference type="EMBL" id="KAG0269207.1"/>
    </source>
</evidence>
<reference evidence="3" key="1">
    <citation type="journal article" date="2020" name="Fungal Divers.">
        <title>Resolving the Mortierellaceae phylogeny through synthesis of multi-gene phylogenetics and phylogenomics.</title>
        <authorList>
            <person name="Vandepol N."/>
            <person name="Liber J."/>
            <person name="Desiro A."/>
            <person name="Na H."/>
            <person name="Kennedy M."/>
            <person name="Barry K."/>
            <person name="Grigoriev I.V."/>
            <person name="Miller A.N."/>
            <person name="O'Donnell K."/>
            <person name="Stajich J.E."/>
            <person name="Bonito G."/>
        </authorList>
    </citation>
    <scope>NUCLEOTIDE SEQUENCE</scope>
    <source>
        <strain evidence="3">BC1065</strain>
    </source>
</reference>